<proteinExistence type="predicted"/>
<evidence type="ECO:0000256" key="1">
    <source>
        <dbReference type="SAM" id="MobiDB-lite"/>
    </source>
</evidence>
<protein>
    <submittedName>
        <fullName evidence="2">Uncharacterized protein</fullName>
    </submittedName>
</protein>
<sequence length="47" mass="4837">MGAELDGWIVLGFEVSVEQPLHPGPGSSTATRAVAAPGQPHWRGRGG</sequence>
<feature type="region of interest" description="Disordered" evidence="1">
    <location>
        <begin position="21"/>
        <end position="47"/>
    </location>
</feature>
<organism evidence="2">
    <name type="scientific">uncultured Thermomicrobiales bacterium</name>
    <dbReference type="NCBI Taxonomy" id="1645740"/>
    <lineage>
        <taxon>Bacteria</taxon>
        <taxon>Pseudomonadati</taxon>
        <taxon>Thermomicrobiota</taxon>
        <taxon>Thermomicrobia</taxon>
        <taxon>Thermomicrobiales</taxon>
        <taxon>environmental samples</taxon>
    </lineage>
</organism>
<dbReference type="EMBL" id="CADCWM010000887">
    <property type="protein sequence ID" value="CAA9583668.1"/>
    <property type="molecule type" value="Genomic_DNA"/>
</dbReference>
<accession>A0A6J4VQ48</accession>
<reference evidence="2" key="1">
    <citation type="submission" date="2020-02" db="EMBL/GenBank/DDBJ databases">
        <authorList>
            <person name="Meier V. D."/>
        </authorList>
    </citation>
    <scope>NUCLEOTIDE SEQUENCE</scope>
    <source>
        <strain evidence="2">AVDCRST_MAG88</strain>
    </source>
</reference>
<evidence type="ECO:0000313" key="2">
    <source>
        <dbReference type="EMBL" id="CAA9583668.1"/>
    </source>
</evidence>
<dbReference type="AlphaFoldDB" id="A0A6J4VQ48"/>
<name>A0A6J4VQ48_9BACT</name>
<gene>
    <name evidence="2" type="ORF">AVDCRST_MAG88-3651</name>
</gene>